<dbReference type="EMBL" id="JBHFNT010000152">
    <property type="protein sequence ID" value="MFB2836455.1"/>
    <property type="molecule type" value="Genomic_DNA"/>
</dbReference>
<proteinExistence type="predicted"/>
<sequence>MSITESIKLVKYLANANGEKTDVIIPIAVWESLLASWSNMVEALENREDATIFQAWLHQKKTGELQIISLDDLEKELMADGLISS</sequence>
<accession>A0ABV4WMY5</accession>
<dbReference type="Proteomes" id="UP001576780">
    <property type="component" value="Unassembled WGS sequence"/>
</dbReference>
<name>A0ABV4WMY5_9CYAN</name>
<evidence type="ECO:0000313" key="2">
    <source>
        <dbReference type="Proteomes" id="UP001576780"/>
    </source>
</evidence>
<comment type="caution">
    <text evidence="1">The sequence shown here is derived from an EMBL/GenBank/DDBJ whole genome shotgun (WGS) entry which is preliminary data.</text>
</comment>
<reference evidence="1 2" key="1">
    <citation type="submission" date="2024-09" db="EMBL/GenBank/DDBJ databases">
        <title>Floridaenema gen nov. (Aerosakkonemataceae, Aerosakkonematales ord. nov., Cyanobacteria) from benthic tropical and subtropical fresh waters, with the description of four new species.</title>
        <authorList>
            <person name="Moretto J.A."/>
            <person name="Berthold D.E."/>
            <person name="Lefler F.W."/>
            <person name="Huang I.-S."/>
            <person name="Laughinghouse H. IV."/>
        </authorList>
    </citation>
    <scope>NUCLEOTIDE SEQUENCE [LARGE SCALE GENOMIC DNA]</scope>
    <source>
        <strain evidence="1 2">BLCC-F167</strain>
    </source>
</reference>
<keyword evidence="2" id="KW-1185">Reference proteome</keyword>
<protein>
    <submittedName>
        <fullName evidence="1">Uncharacterized protein</fullName>
    </submittedName>
</protein>
<dbReference type="RefSeq" id="WP_413278839.1">
    <property type="nucleotide sequence ID" value="NZ_JBHFNT010000152.1"/>
</dbReference>
<evidence type="ECO:0000313" key="1">
    <source>
        <dbReference type="EMBL" id="MFB2836455.1"/>
    </source>
</evidence>
<gene>
    <name evidence="1" type="ORF">ACE1CA_18135</name>
</gene>
<organism evidence="1 2">
    <name type="scientific">Floridaenema evergladense BLCC-F167</name>
    <dbReference type="NCBI Taxonomy" id="3153639"/>
    <lineage>
        <taxon>Bacteria</taxon>
        <taxon>Bacillati</taxon>
        <taxon>Cyanobacteriota</taxon>
        <taxon>Cyanophyceae</taxon>
        <taxon>Oscillatoriophycideae</taxon>
        <taxon>Aerosakkonematales</taxon>
        <taxon>Aerosakkonemataceae</taxon>
        <taxon>Floridanema</taxon>
        <taxon>Floridanema evergladense</taxon>
    </lineage>
</organism>